<comment type="caution">
    <text evidence="7">The sequence shown here is derived from an EMBL/GenBank/DDBJ whole genome shotgun (WGS) entry which is preliminary data.</text>
</comment>
<organism evidence="7 8">
    <name type="scientific">Paracerasibacillus soli</name>
    <dbReference type="NCBI Taxonomy" id="480284"/>
    <lineage>
        <taxon>Bacteria</taxon>
        <taxon>Bacillati</taxon>
        <taxon>Bacillota</taxon>
        <taxon>Bacilli</taxon>
        <taxon>Bacillales</taxon>
        <taxon>Bacillaceae</taxon>
        <taxon>Paracerasibacillus</taxon>
    </lineage>
</organism>
<evidence type="ECO:0000313" key="8">
    <source>
        <dbReference type="Proteomes" id="UP001275315"/>
    </source>
</evidence>
<dbReference type="Proteomes" id="UP001275315">
    <property type="component" value="Unassembled WGS sequence"/>
</dbReference>
<accession>A0ABU5CSE0</accession>
<dbReference type="PANTHER" id="PTHR30290">
    <property type="entry name" value="PERIPLASMIC BINDING COMPONENT OF ABC TRANSPORTER"/>
    <property type="match status" value="1"/>
</dbReference>
<protein>
    <submittedName>
        <fullName evidence="7">ABC transporter substrate-binding protein</fullName>
    </submittedName>
</protein>
<evidence type="ECO:0000256" key="4">
    <source>
        <dbReference type="SAM" id="MobiDB-lite"/>
    </source>
</evidence>
<evidence type="ECO:0000256" key="5">
    <source>
        <dbReference type="SAM" id="SignalP"/>
    </source>
</evidence>
<dbReference type="CDD" id="cd08493">
    <property type="entry name" value="PBP2_DppA_like"/>
    <property type="match status" value="1"/>
</dbReference>
<comment type="similarity">
    <text evidence="1">Belongs to the bacterial solute-binding protein 5 family.</text>
</comment>
<feature type="chain" id="PRO_5046905348" evidence="5">
    <location>
        <begin position="21"/>
        <end position="415"/>
    </location>
</feature>
<dbReference type="Gene3D" id="3.90.76.10">
    <property type="entry name" value="Dipeptide-binding Protein, Domain 1"/>
    <property type="match status" value="1"/>
</dbReference>
<evidence type="ECO:0000313" key="7">
    <source>
        <dbReference type="EMBL" id="MDY0409297.1"/>
    </source>
</evidence>
<keyword evidence="2" id="KW-0813">Transport</keyword>
<feature type="compositionally biased region" description="Basic and acidic residues" evidence="4">
    <location>
        <begin position="28"/>
        <end position="41"/>
    </location>
</feature>
<dbReference type="SUPFAM" id="SSF53850">
    <property type="entry name" value="Periplasmic binding protein-like II"/>
    <property type="match status" value="1"/>
</dbReference>
<feature type="signal peptide" evidence="5">
    <location>
        <begin position="1"/>
        <end position="20"/>
    </location>
</feature>
<dbReference type="PANTHER" id="PTHR30290:SF9">
    <property type="entry name" value="OLIGOPEPTIDE-BINDING PROTEIN APPA"/>
    <property type="match status" value="1"/>
</dbReference>
<dbReference type="Gene3D" id="3.10.105.10">
    <property type="entry name" value="Dipeptide-binding Protein, Domain 3"/>
    <property type="match status" value="1"/>
</dbReference>
<dbReference type="Pfam" id="PF00496">
    <property type="entry name" value="SBP_bac_5"/>
    <property type="match status" value="1"/>
</dbReference>
<sequence length="415" mass="46416">MRFKKLLLLSLMATLFFILAACSDDDSNEGKKSDDGKKSEEVSGNTDGEDKVLIFARGGDSESLDPGSTSDGESSRVTRQVLESLLDFEAETFELKPGLAHDWEVSDDGLKYTFYLEEGVTFHDGTDFNAEAVKINFERFADPEHEYAFADDGYVYFMYETMFGGQKGDKGHVVDEINVVNDYEVEFVLNKPLGFFLQNMAMTYFPITSPAALEEYGATINENPVGTGPFKFVSWTKDDSIVLEKFEDYRKEGLPKVDKVIFEVIPDNAARLIALRSGDIDIMDGLNPDDAAGVEDDENLTLYARAENNFGYVGFNVQKDPVSDKKLRQAISHAIDRDAIVDALYAGYGTPAVNPLPPNYLGYNDEIEGFQYDLEKAKELLAEAGYEDGVKIDLWTMPVARPYMQIRNCFGDYPK</sequence>
<evidence type="ECO:0000256" key="3">
    <source>
        <dbReference type="ARBA" id="ARBA00022729"/>
    </source>
</evidence>
<dbReference type="Gene3D" id="3.40.190.10">
    <property type="entry name" value="Periplasmic binding protein-like II"/>
    <property type="match status" value="1"/>
</dbReference>
<reference evidence="7 8" key="1">
    <citation type="submission" date="2023-10" db="EMBL/GenBank/DDBJ databases">
        <title>Virgibacillus soli CC-YMP-6 genome.</title>
        <authorList>
            <person name="Miliotis G."/>
            <person name="Sengupta P."/>
            <person name="Hameed A."/>
            <person name="Chuvochina M."/>
            <person name="Mcdonagh F."/>
            <person name="Simpson A.C."/>
            <person name="Singh N.K."/>
            <person name="Rekha P.D."/>
            <person name="Raman K."/>
            <person name="Hugenholtz P."/>
            <person name="Venkateswaran K."/>
        </authorList>
    </citation>
    <scope>NUCLEOTIDE SEQUENCE [LARGE SCALE GENOMIC DNA]</scope>
    <source>
        <strain evidence="7 8">CC-YMP-6</strain>
    </source>
</reference>
<dbReference type="RefSeq" id="WP_320380094.1">
    <property type="nucleotide sequence ID" value="NZ_JAWDIQ010000002.1"/>
</dbReference>
<gene>
    <name evidence="7" type="ORF">RWD45_12885</name>
</gene>
<dbReference type="InterPro" id="IPR039424">
    <property type="entry name" value="SBP_5"/>
</dbReference>
<keyword evidence="3 5" id="KW-0732">Signal</keyword>
<keyword evidence="8" id="KW-1185">Reference proteome</keyword>
<feature type="domain" description="Solute-binding protein family 5" evidence="6">
    <location>
        <begin position="94"/>
        <end position="392"/>
    </location>
</feature>
<dbReference type="InterPro" id="IPR000914">
    <property type="entry name" value="SBP_5_dom"/>
</dbReference>
<dbReference type="PROSITE" id="PS51257">
    <property type="entry name" value="PROKAR_LIPOPROTEIN"/>
    <property type="match status" value="1"/>
</dbReference>
<evidence type="ECO:0000256" key="1">
    <source>
        <dbReference type="ARBA" id="ARBA00005695"/>
    </source>
</evidence>
<dbReference type="EMBL" id="JAWDIQ010000002">
    <property type="protein sequence ID" value="MDY0409297.1"/>
    <property type="molecule type" value="Genomic_DNA"/>
</dbReference>
<proteinExistence type="inferred from homology"/>
<evidence type="ECO:0000256" key="2">
    <source>
        <dbReference type="ARBA" id="ARBA00022448"/>
    </source>
</evidence>
<name>A0ABU5CSE0_9BACI</name>
<evidence type="ECO:0000259" key="6">
    <source>
        <dbReference type="Pfam" id="PF00496"/>
    </source>
</evidence>
<feature type="region of interest" description="Disordered" evidence="4">
    <location>
        <begin position="25"/>
        <end position="51"/>
    </location>
</feature>